<proteinExistence type="predicted"/>
<keyword evidence="1" id="KW-0479">Metal-binding</keyword>
<feature type="non-terminal residue" evidence="5">
    <location>
        <position position="86"/>
    </location>
</feature>
<dbReference type="VEuPathDB" id="VectorBase:ISCP_033648"/>
<keyword evidence="2" id="KW-0677">Repeat</keyword>
<dbReference type="VEuPathDB" id="VectorBase:ISCI024626"/>
<dbReference type="InterPro" id="IPR013087">
    <property type="entry name" value="Znf_C2H2_type"/>
</dbReference>
<dbReference type="PANTHER" id="PTHR23234:SF10">
    <property type="entry name" value="RIKEN CDNA 6720489N17 GENE-RELATED"/>
    <property type="match status" value="1"/>
</dbReference>
<feature type="non-terminal residue" evidence="5">
    <location>
        <position position="1"/>
    </location>
</feature>
<evidence type="ECO:0000313" key="5">
    <source>
        <dbReference type="EMBL" id="EEC14686.1"/>
    </source>
</evidence>
<dbReference type="GO" id="GO:0008270">
    <property type="term" value="F:zinc ion binding"/>
    <property type="evidence" value="ECO:0007669"/>
    <property type="project" value="UniProtKB-KW"/>
</dbReference>
<dbReference type="OrthoDB" id="6020621at2759"/>
<keyword evidence="3" id="KW-0862">Zinc</keyword>
<dbReference type="PANTHER" id="PTHR23234">
    <property type="entry name" value="ZNF44 PROTEIN"/>
    <property type="match status" value="1"/>
</dbReference>
<dbReference type="FunFam" id="3.30.160.60:FF:002886">
    <property type="entry name" value="Zinc finger protein 197"/>
    <property type="match status" value="1"/>
</dbReference>
<dbReference type="EMBL" id="DS872188">
    <property type="protein sequence ID" value="EEC14686.1"/>
    <property type="molecule type" value="Genomic_DNA"/>
</dbReference>
<keyword evidence="3" id="KW-0863">Zinc-finger</keyword>
<dbReference type="AlphaFoldDB" id="B7Q764"/>
<dbReference type="InterPro" id="IPR036236">
    <property type="entry name" value="Znf_C2H2_sf"/>
</dbReference>
<dbReference type="EMBL" id="ABJB010655604">
    <property type="status" value="NOT_ANNOTATED_CDS"/>
    <property type="molecule type" value="Genomic_DNA"/>
</dbReference>
<evidence type="ECO:0000256" key="2">
    <source>
        <dbReference type="ARBA" id="ARBA00022737"/>
    </source>
</evidence>
<evidence type="ECO:0000256" key="3">
    <source>
        <dbReference type="PROSITE-ProRule" id="PRU00042"/>
    </source>
</evidence>
<keyword evidence="7" id="KW-1185">Reference proteome</keyword>
<dbReference type="HOGENOM" id="CLU_2504240_0_0_1"/>
<dbReference type="VEuPathDB" id="VectorBase:ISCW024626"/>
<dbReference type="InParanoid" id="B7Q764"/>
<evidence type="ECO:0000259" key="4">
    <source>
        <dbReference type="PROSITE" id="PS50157"/>
    </source>
</evidence>
<evidence type="ECO:0000256" key="1">
    <source>
        <dbReference type="ARBA" id="ARBA00022723"/>
    </source>
</evidence>
<gene>
    <name evidence="5" type="ORF">IscW_ISCW024626</name>
</gene>
<name>B7Q764_IXOSC</name>
<dbReference type="PROSITE" id="PS50157">
    <property type="entry name" value="ZINC_FINGER_C2H2_2"/>
    <property type="match status" value="1"/>
</dbReference>
<dbReference type="EnsemblMetazoa" id="ISCW024626-RA">
    <property type="protein sequence ID" value="ISCW024626-PA"/>
    <property type="gene ID" value="ISCW024626"/>
</dbReference>
<dbReference type="SUPFAM" id="SSF57667">
    <property type="entry name" value="beta-beta-alpha zinc fingers"/>
    <property type="match status" value="2"/>
</dbReference>
<evidence type="ECO:0000313" key="6">
    <source>
        <dbReference type="EnsemblMetazoa" id="ISCW024626-PA"/>
    </source>
</evidence>
<reference evidence="6" key="2">
    <citation type="submission" date="2020-05" db="UniProtKB">
        <authorList>
            <consortium name="EnsemblMetazoa"/>
        </authorList>
    </citation>
    <scope>IDENTIFICATION</scope>
    <source>
        <strain evidence="6">wikel</strain>
    </source>
</reference>
<dbReference type="Gene3D" id="3.30.160.60">
    <property type="entry name" value="Classic Zinc Finger"/>
    <property type="match status" value="2"/>
</dbReference>
<reference evidence="5 7" key="1">
    <citation type="submission" date="2008-03" db="EMBL/GenBank/DDBJ databases">
        <title>Annotation of Ixodes scapularis.</title>
        <authorList>
            <consortium name="Ixodes scapularis Genome Project Consortium"/>
            <person name="Caler E."/>
            <person name="Hannick L.I."/>
            <person name="Bidwell S."/>
            <person name="Joardar V."/>
            <person name="Thiagarajan M."/>
            <person name="Amedeo P."/>
            <person name="Galinsky K.J."/>
            <person name="Schobel S."/>
            <person name="Inman J."/>
            <person name="Hostetler J."/>
            <person name="Miller J."/>
            <person name="Hammond M."/>
            <person name="Megy K."/>
            <person name="Lawson D."/>
            <person name="Kodira C."/>
            <person name="Sutton G."/>
            <person name="Meyer J."/>
            <person name="Hill C.A."/>
            <person name="Birren B."/>
            <person name="Nene V."/>
            <person name="Collins F."/>
            <person name="Alarcon-Chaidez F."/>
            <person name="Wikel S."/>
            <person name="Strausberg R."/>
        </authorList>
    </citation>
    <scope>NUCLEOTIDE SEQUENCE [LARGE SCALE GENOMIC DNA]</scope>
    <source>
        <strain evidence="7">Wikel</strain>
        <strain evidence="5">Wikel colony</strain>
    </source>
</reference>
<dbReference type="InterPro" id="IPR050758">
    <property type="entry name" value="Znf_C2H2-type"/>
</dbReference>
<accession>B7Q764</accession>
<protein>
    <recommendedName>
        <fullName evidence="4">C2H2-type domain-containing protein</fullName>
    </recommendedName>
</protein>
<evidence type="ECO:0000313" key="7">
    <source>
        <dbReference type="Proteomes" id="UP000001555"/>
    </source>
</evidence>
<organism>
    <name type="scientific">Ixodes scapularis</name>
    <name type="common">Black-legged tick</name>
    <name type="synonym">Deer tick</name>
    <dbReference type="NCBI Taxonomy" id="6945"/>
    <lineage>
        <taxon>Eukaryota</taxon>
        <taxon>Metazoa</taxon>
        <taxon>Ecdysozoa</taxon>
        <taxon>Arthropoda</taxon>
        <taxon>Chelicerata</taxon>
        <taxon>Arachnida</taxon>
        <taxon>Acari</taxon>
        <taxon>Parasitiformes</taxon>
        <taxon>Ixodida</taxon>
        <taxon>Ixodoidea</taxon>
        <taxon>Ixodidae</taxon>
        <taxon>Ixodinae</taxon>
        <taxon>Ixodes</taxon>
    </lineage>
</organism>
<dbReference type="Proteomes" id="UP000001555">
    <property type="component" value="Unassembled WGS sequence"/>
</dbReference>
<dbReference type="PaxDb" id="6945-B7Q764"/>
<sequence length="86" mass="9998">NSYCSQSSLRVHTRLHQKGERTFKCETRDRSFAEKCHLTNNELIHAGPKPFTCSTSSEEFRFRAKLNYHKTIHVPVAYKCPTCPKL</sequence>
<feature type="domain" description="C2H2-type" evidence="4">
    <location>
        <begin position="23"/>
        <end position="50"/>
    </location>
</feature>